<dbReference type="OrthoDB" id="8068875at2759"/>
<comment type="caution">
    <text evidence="7">The sequence shown here is derived from an EMBL/GenBank/DDBJ whole genome shotgun (WGS) entry which is preliminary data.</text>
</comment>
<organism evidence="7 8">
    <name type="scientific">Neolecta irregularis (strain DAH-3)</name>
    <dbReference type="NCBI Taxonomy" id="1198029"/>
    <lineage>
        <taxon>Eukaryota</taxon>
        <taxon>Fungi</taxon>
        <taxon>Dikarya</taxon>
        <taxon>Ascomycota</taxon>
        <taxon>Taphrinomycotina</taxon>
        <taxon>Neolectales</taxon>
        <taxon>Neolectaceae</taxon>
        <taxon>Neolecta</taxon>
    </lineage>
</organism>
<dbReference type="Pfam" id="PF00632">
    <property type="entry name" value="HECT"/>
    <property type="match status" value="1"/>
</dbReference>
<dbReference type="InterPro" id="IPR044611">
    <property type="entry name" value="E3A/B/C-like"/>
</dbReference>
<dbReference type="SMART" id="SM00119">
    <property type="entry name" value="HECTc"/>
    <property type="match status" value="1"/>
</dbReference>
<evidence type="ECO:0000256" key="3">
    <source>
        <dbReference type="ARBA" id="ARBA00022679"/>
    </source>
</evidence>
<comment type="catalytic activity">
    <reaction evidence="1">
        <text>S-ubiquitinyl-[E2 ubiquitin-conjugating enzyme]-L-cysteine + [acceptor protein]-L-lysine = [E2 ubiquitin-conjugating enzyme]-L-cysteine + N(6)-ubiquitinyl-[acceptor protein]-L-lysine.</text>
        <dbReference type="EC" id="2.3.2.26"/>
    </reaction>
</comment>
<reference evidence="7 8" key="1">
    <citation type="submission" date="2016-04" db="EMBL/GenBank/DDBJ databases">
        <title>Evolutionary innovation and constraint leading to complex multicellularity in the Ascomycota.</title>
        <authorList>
            <person name="Cisse O."/>
            <person name="Nguyen A."/>
            <person name="Hewitt D.A."/>
            <person name="Jedd G."/>
            <person name="Stajich J.E."/>
        </authorList>
    </citation>
    <scope>NUCLEOTIDE SEQUENCE [LARGE SCALE GENOMIC DNA]</scope>
    <source>
        <strain evidence="7 8">DAH-3</strain>
    </source>
</reference>
<dbReference type="PROSITE" id="PS50237">
    <property type="entry name" value="HECT"/>
    <property type="match status" value="1"/>
</dbReference>
<dbReference type="OMA" id="DLMSEYY"/>
<evidence type="ECO:0000259" key="6">
    <source>
        <dbReference type="PROSITE" id="PS50237"/>
    </source>
</evidence>
<dbReference type="Gene3D" id="3.30.2410.10">
    <property type="entry name" value="Hect, E3 ligase catalytic domain"/>
    <property type="match status" value="1"/>
</dbReference>
<dbReference type="Proteomes" id="UP000186594">
    <property type="component" value="Unassembled WGS sequence"/>
</dbReference>
<keyword evidence="8" id="KW-1185">Reference proteome</keyword>
<dbReference type="GO" id="GO:0061630">
    <property type="term" value="F:ubiquitin protein ligase activity"/>
    <property type="evidence" value="ECO:0007669"/>
    <property type="project" value="UniProtKB-EC"/>
</dbReference>
<dbReference type="PANTHER" id="PTHR45700:SF9">
    <property type="entry name" value="HECT-TYPE E3 UBIQUITIN TRANSFERASE"/>
    <property type="match status" value="1"/>
</dbReference>
<evidence type="ECO:0000256" key="1">
    <source>
        <dbReference type="ARBA" id="ARBA00000885"/>
    </source>
</evidence>
<dbReference type="PANTHER" id="PTHR45700">
    <property type="entry name" value="UBIQUITIN-PROTEIN LIGASE E3C"/>
    <property type="match status" value="1"/>
</dbReference>
<evidence type="ECO:0000256" key="4">
    <source>
        <dbReference type="ARBA" id="ARBA00022786"/>
    </source>
</evidence>
<dbReference type="AlphaFoldDB" id="A0A1U7LQP0"/>
<accession>A0A1U7LQP0</accession>
<dbReference type="CDD" id="cd00078">
    <property type="entry name" value="HECTc"/>
    <property type="match status" value="1"/>
</dbReference>
<dbReference type="EC" id="2.3.2.26" evidence="2"/>
<evidence type="ECO:0000313" key="7">
    <source>
        <dbReference type="EMBL" id="OLL24990.1"/>
    </source>
</evidence>
<dbReference type="InterPro" id="IPR000569">
    <property type="entry name" value="HECT_dom"/>
</dbReference>
<dbReference type="STRING" id="1198029.A0A1U7LQP0"/>
<proteinExistence type="predicted"/>
<dbReference type="Gene3D" id="3.30.2160.10">
    <property type="entry name" value="Hect, E3 ligase catalytic domain"/>
    <property type="match status" value="1"/>
</dbReference>
<feature type="domain" description="HECT" evidence="6">
    <location>
        <begin position="325"/>
        <end position="653"/>
    </location>
</feature>
<keyword evidence="3" id="KW-0808">Transferase</keyword>
<dbReference type="Gene3D" id="3.90.1750.10">
    <property type="entry name" value="Hect, E3 ligase catalytic domains"/>
    <property type="match status" value="1"/>
</dbReference>
<dbReference type="SUPFAM" id="SSF56204">
    <property type="entry name" value="Hect, E3 ligase catalytic domain"/>
    <property type="match status" value="1"/>
</dbReference>
<keyword evidence="4 5" id="KW-0833">Ubl conjugation pathway</keyword>
<feature type="active site" description="Glycyl thioester intermediate" evidence="5">
    <location>
        <position position="621"/>
    </location>
</feature>
<evidence type="ECO:0000256" key="5">
    <source>
        <dbReference type="PROSITE-ProRule" id="PRU00104"/>
    </source>
</evidence>
<protein>
    <recommendedName>
        <fullName evidence="2">HECT-type E3 ubiquitin transferase</fullName>
        <ecNumber evidence="2">2.3.2.26</ecNumber>
    </recommendedName>
</protein>
<name>A0A1U7LQP0_NEOID</name>
<sequence>MAGTICSTVNDIKSNKHHSGMTQALSLNSLKEHLTIFQNTGDDTCIRDLILRSFSSLDTLNSSFLNDQELSPDDPGISLEDVREFYRLIPEPLTRPLLVSIDALLRRPTRDLRKPSDVRVLVIIFENHLLMNRSSRTAQSILKRLCGYLSNLDNQSHHLLVSWFAKLPADIFQTRLDLLNGFISARLSRHLSGRSDEASLSYSCDWKIRCAARTIALFFAANLQSPIIPVNSFYNTLVDYVDLINDFANWEQRLQKFSFCQYPFLLSIGSKISIMEYDAKRQMELKAREAFFTTLFQRRAVHPHLLLKVRRSCIIEDSLAQLGRNEMEIKKGLRIEFIGEDGVDAGGLRKEWFLLLCRQIFDPQYGMFTRDEDACYCWFNPFTFEVSDNFYLLGLVLGLAMYNSTILDIPLPLAMYKKLLGQPCSLDDLLDIRPGLARGLKQLLEYEGDVETMFCRDFIGELEVFEMVERHPLCPGGESIPVTNENRRDYAEKYVVFLLDTSIAKQFEPFKRGFYHVCGGNALSLFRPEEIQALVIGSPDPLNVLDLCAVATYDGTLNPEKESVISWFWSFWSNVEAAYQRKILSFITGSDRIPATGSANMMFKISILGDDSNRLPIAHTCFNQICLYRYRTLGKFESKFRDAVDGSQGFGLK</sequence>
<evidence type="ECO:0000313" key="8">
    <source>
        <dbReference type="Proteomes" id="UP000186594"/>
    </source>
</evidence>
<evidence type="ECO:0000256" key="2">
    <source>
        <dbReference type="ARBA" id="ARBA00012485"/>
    </source>
</evidence>
<gene>
    <name evidence="7" type="ORF">NEOLI_003607</name>
</gene>
<dbReference type="InterPro" id="IPR035983">
    <property type="entry name" value="Hect_E3_ubiquitin_ligase"/>
</dbReference>
<dbReference type="EMBL" id="LXFE01000522">
    <property type="protein sequence ID" value="OLL24990.1"/>
    <property type="molecule type" value="Genomic_DNA"/>
</dbReference>
<dbReference type="GO" id="GO:0000209">
    <property type="term" value="P:protein polyubiquitination"/>
    <property type="evidence" value="ECO:0007669"/>
    <property type="project" value="InterPro"/>
</dbReference>